<reference evidence="2 3" key="1">
    <citation type="submission" date="2023-02" db="EMBL/GenBank/DDBJ databases">
        <title>LHISI_Scaffold_Assembly.</title>
        <authorList>
            <person name="Stuart O.P."/>
            <person name="Cleave R."/>
            <person name="Magrath M.J.L."/>
            <person name="Mikheyev A.S."/>
        </authorList>
    </citation>
    <scope>NUCLEOTIDE SEQUENCE [LARGE SCALE GENOMIC DNA]</scope>
    <source>
        <strain evidence="2">Daus_M_001</strain>
        <tissue evidence="2">Leg muscle</tissue>
    </source>
</reference>
<dbReference type="Proteomes" id="UP001159363">
    <property type="component" value="Chromosome 14"/>
</dbReference>
<dbReference type="EMBL" id="JARBHB010000015">
    <property type="protein sequence ID" value="KAJ8867474.1"/>
    <property type="molecule type" value="Genomic_DNA"/>
</dbReference>
<evidence type="ECO:0000256" key="1">
    <source>
        <dbReference type="SAM" id="MobiDB-lite"/>
    </source>
</evidence>
<feature type="compositionally biased region" description="Polar residues" evidence="1">
    <location>
        <begin position="140"/>
        <end position="151"/>
    </location>
</feature>
<comment type="caution">
    <text evidence="2">The sequence shown here is derived from an EMBL/GenBank/DDBJ whole genome shotgun (WGS) entry which is preliminary data.</text>
</comment>
<gene>
    <name evidence="2" type="ORF">PR048_031276</name>
</gene>
<feature type="region of interest" description="Disordered" evidence="1">
    <location>
        <begin position="172"/>
        <end position="212"/>
    </location>
</feature>
<evidence type="ECO:0000313" key="2">
    <source>
        <dbReference type="EMBL" id="KAJ8867474.1"/>
    </source>
</evidence>
<protein>
    <submittedName>
        <fullName evidence="2">Uncharacterized protein</fullName>
    </submittedName>
</protein>
<accession>A0ABQ9G4S7</accession>
<feature type="region of interest" description="Disordered" evidence="1">
    <location>
        <begin position="132"/>
        <end position="151"/>
    </location>
</feature>
<keyword evidence="3" id="KW-1185">Reference proteome</keyword>
<organism evidence="2 3">
    <name type="scientific">Dryococelus australis</name>
    <dbReference type="NCBI Taxonomy" id="614101"/>
    <lineage>
        <taxon>Eukaryota</taxon>
        <taxon>Metazoa</taxon>
        <taxon>Ecdysozoa</taxon>
        <taxon>Arthropoda</taxon>
        <taxon>Hexapoda</taxon>
        <taxon>Insecta</taxon>
        <taxon>Pterygota</taxon>
        <taxon>Neoptera</taxon>
        <taxon>Polyneoptera</taxon>
        <taxon>Phasmatodea</taxon>
        <taxon>Verophasmatodea</taxon>
        <taxon>Anareolatae</taxon>
        <taxon>Phasmatidae</taxon>
        <taxon>Eurycanthinae</taxon>
        <taxon>Dryococelus</taxon>
    </lineage>
</organism>
<proteinExistence type="predicted"/>
<sequence>MFTDYFEILYCASNQLRSTGILEPNIHTERKILLRATEVLSSFYAHDEKWEFMRVLRCENIRKLHEKRIRYASIKVDLRFSGATVAERLACSPPTKTNWIRSPPGSRPDFSIRESWRAMPLVCGFSRGSPLTPPFRSDTAPHTPQSPSSALKTSLLRVAKISSLTCGFKSQRLAGETGEPRENPPTSFIVRHDFRVRKSGSGPDRESNPVRPVGRRLRWPGLNSSTLSYRFGAVISPSALPSHGLNQTTPRTDDTIRVFSVHVYAAVENFSNCFIERHLLVQCSPQEKKKTLPNNAPRWNVLGTPSRTCIADEDTWSNLVKLDFHSPYRLCSQWLRVSTNWFKTAWPSVLRSFRPPEGREASAEDEPLRGCSITKQQIRALHTGRSPAFPAEIRVIYAVSFGETWPPFLGVGAAVAERLARLPPTKANRVQFLAGSPDFRKWESCRTMPLVGGFSQGSPVFPRAPTFRRRSILASFAHIDSVDINLYPVIDLLMACRLARSSALSEAVVLLVGKGSHMFALSLSLALRQLMCCEGKKDCLKIVNRMVMTLRGQGVGGSGADIMLCHFGRSAAVLNLGGLNLDP</sequence>
<name>A0ABQ9G4S7_9NEOP</name>
<evidence type="ECO:0000313" key="3">
    <source>
        <dbReference type="Proteomes" id="UP001159363"/>
    </source>
</evidence>